<evidence type="ECO:0000259" key="4">
    <source>
        <dbReference type="PROSITE" id="PS50157"/>
    </source>
</evidence>
<evidence type="ECO:0000256" key="1">
    <source>
        <dbReference type="PROSITE-ProRule" id="PRU00042"/>
    </source>
</evidence>
<dbReference type="PROSITE" id="PS50157">
    <property type="entry name" value="ZINC_FINGER_C2H2_2"/>
    <property type="match status" value="1"/>
</dbReference>
<dbReference type="AlphaFoldDB" id="A0A8S1VH52"/>
<comment type="caution">
    <text evidence="5">The sequence shown here is derived from an EMBL/GenBank/DDBJ whole genome shotgun (WGS) entry which is preliminary data.</text>
</comment>
<feature type="domain" description="C2H2-type" evidence="4">
    <location>
        <begin position="180"/>
        <end position="210"/>
    </location>
</feature>
<evidence type="ECO:0000256" key="3">
    <source>
        <dbReference type="SAM" id="Phobius"/>
    </source>
</evidence>
<sequence>MIYEMKTYWLKQVTLLKDIFIIKNCNLIFHYIFYIYINKNILQQILKSNKQNLIMRSLQQIPKVTKKVIIINQKSNMISENNNLQNIQNIQVNNTDRKNVYNEEQLPKQFEDNMQFDSQQSIQEMMILYQKNCTQLQEFQSQIHELKQRVQLIEQKFQEIEATNKKKKKRRTAAEIDKNFKCPYKNCEKLYGSDVSLNLHIKFKHNGGNKSERQKIIKQLQAGEISEKDIQNINLPPV</sequence>
<keyword evidence="1" id="KW-0863">Zinc-finger</keyword>
<feature type="transmembrane region" description="Helical" evidence="3">
    <location>
        <begin position="20"/>
        <end position="37"/>
    </location>
</feature>
<keyword evidence="2" id="KW-0175">Coiled coil</keyword>
<name>A0A8S1VH52_9CILI</name>
<organism evidence="5 6">
    <name type="scientific">Paramecium pentaurelia</name>
    <dbReference type="NCBI Taxonomy" id="43138"/>
    <lineage>
        <taxon>Eukaryota</taxon>
        <taxon>Sar</taxon>
        <taxon>Alveolata</taxon>
        <taxon>Ciliophora</taxon>
        <taxon>Intramacronucleata</taxon>
        <taxon>Oligohymenophorea</taxon>
        <taxon>Peniculida</taxon>
        <taxon>Parameciidae</taxon>
        <taxon>Paramecium</taxon>
    </lineage>
</organism>
<feature type="coiled-coil region" evidence="2">
    <location>
        <begin position="136"/>
        <end position="170"/>
    </location>
</feature>
<evidence type="ECO:0000256" key="2">
    <source>
        <dbReference type="SAM" id="Coils"/>
    </source>
</evidence>
<dbReference type="PROSITE" id="PS00028">
    <property type="entry name" value="ZINC_FINGER_C2H2_1"/>
    <property type="match status" value="1"/>
</dbReference>
<gene>
    <name evidence="5" type="ORF">PPENT_87.1.T0600214</name>
</gene>
<evidence type="ECO:0000313" key="6">
    <source>
        <dbReference type="Proteomes" id="UP000689195"/>
    </source>
</evidence>
<keyword evidence="1" id="KW-0862">Zinc</keyword>
<dbReference type="Proteomes" id="UP000689195">
    <property type="component" value="Unassembled WGS sequence"/>
</dbReference>
<keyword evidence="1" id="KW-0479">Metal-binding</keyword>
<dbReference type="InterPro" id="IPR013087">
    <property type="entry name" value="Znf_C2H2_type"/>
</dbReference>
<keyword evidence="3" id="KW-0812">Transmembrane</keyword>
<keyword evidence="3" id="KW-0472">Membrane</keyword>
<protein>
    <recommendedName>
        <fullName evidence="4">C2H2-type domain-containing protein</fullName>
    </recommendedName>
</protein>
<proteinExistence type="predicted"/>
<dbReference type="OrthoDB" id="21530at2759"/>
<keyword evidence="6" id="KW-1185">Reference proteome</keyword>
<reference evidence="5" key="1">
    <citation type="submission" date="2021-01" db="EMBL/GenBank/DDBJ databases">
        <authorList>
            <consortium name="Genoscope - CEA"/>
            <person name="William W."/>
        </authorList>
    </citation>
    <scope>NUCLEOTIDE SEQUENCE</scope>
</reference>
<dbReference type="GO" id="GO:0008270">
    <property type="term" value="F:zinc ion binding"/>
    <property type="evidence" value="ECO:0007669"/>
    <property type="project" value="UniProtKB-KW"/>
</dbReference>
<dbReference type="EMBL" id="CAJJDO010000060">
    <property type="protein sequence ID" value="CAD8174076.1"/>
    <property type="molecule type" value="Genomic_DNA"/>
</dbReference>
<keyword evidence="3" id="KW-1133">Transmembrane helix</keyword>
<evidence type="ECO:0000313" key="5">
    <source>
        <dbReference type="EMBL" id="CAD8174076.1"/>
    </source>
</evidence>
<accession>A0A8S1VH52</accession>